<evidence type="ECO:0000256" key="1">
    <source>
        <dbReference type="SAM" id="Phobius"/>
    </source>
</evidence>
<feature type="transmembrane region" description="Helical" evidence="1">
    <location>
        <begin position="151"/>
        <end position="171"/>
    </location>
</feature>
<feature type="transmembrane region" description="Helical" evidence="1">
    <location>
        <begin position="253"/>
        <end position="275"/>
    </location>
</feature>
<protein>
    <submittedName>
        <fullName evidence="2">DUF998 domain-containing protein</fullName>
    </submittedName>
</protein>
<dbReference type="InterPro" id="IPR009339">
    <property type="entry name" value="DUF998"/>
</dbReference>
<evidence type="ECO:0000313" key="2">
    <source>
        <dbReference type="EMBL" id="KAA9162583.1"/>
    </source>
</evidence>
<keyword evidence="1" id="KW-0472">Membrane</keyword>
<dbReference type="EMBL" id="VMNW02000012">
    <property type="protein sequence ID" value="KAA9162583.1"/>
    <property type="molecule type" value="Genomic_DNA"/>
</dbReference>
<sequence>MQPGENREHRRVGEPGVDELLDLGRRGGAVVAPQRGQHLGLELSGPSSCHPLNLQECRSSWVTSQRSETAFSAFPHGEQATCAGVTLVDDSRLAPARPLEHAASRRWFLSSLGALGVAVVVVTGLHFFLGAKVNPVEEVISDYALTGGEGWFAVTALALAGGMALLVVGLARAGIELGNRFRLLACGWCVGLAVCAFIPTDPTGGARTVGGSIHLAAGAMLFTSLPPALRILARNLGPEHARLSARLHLWTRWCWVIVAAFAATQVMIIFAGPGASTALPVQGLCERLAFATYVVTLAQPALALARRR</sequence>
<evidence type="ECO:0000313" key="3">
    <source>
        <dbReference type="Proteomes" id="UP000319769"/>
    </source>
</evidence>
<feature type="transmembrane region" description="Helical" evidence="1">
    <location>
        <begin position="212"/>
        <end position="232"/>
    </location>
</feature>
<proteinExistence type="predicted"/>
<feature type="transmembrane region" description="Helical" evidence="1">
    <location>
        <begin position="287"/>
        <end position="305"/>
    </location>
</feature>
<keyword evidence="3" id="KW-1185">Reference proteome</keyword>
<comment type="caution">
    <text evidence="2">The sequence shown here is derived from an EMBL/GenBank/DDBJ whole genome shotgun (WGS) entry which is preliminary data.</text>
</comment>
<feature type="transmembrane region" description="Helical" evidence="1">
    <location>
        <begin position="183"/>
        <end position="200"/>
    </location>
</feature>
<name>A0A5N0VBD3_9PSEU</name>
<accession>A0A5N0VBD3</accession>
<dbReference type="Proteomes" id="UP000319769">
    <property type="component" value="Unassembled WGS sequence"/>
</dbReference>
<gene>
    <name evidence="2" type="ORF">FPZ12_011010</name>
</gene>
<feature type="transmembrane region" description="Helical" evidence="1">
    <location>
        <begin position="107"/>
        <end position="131"/>
    </location>
</feature>
<keyword evidence="1" id="KW-1133">Transmembrane helix</keyword>
<dbReference type="OrthoDB" id="3530459at2"/>
<dbReference type="AlphaFoldDB" id="A0A5N0VBD3"/>
<organism evidence="2 3">
    <name type="scientific">Amycolatopsis acidicola</name>
    <dbReference type="NCBI Taxonomy" id="2596893"/>
    <lineage>
        <taxon>Bacteria</taxon>
        <taxon>Bacillati</taxon>
        <taxon>Actinomycetota</taxon>
        <taxon>Actinomycetes</taxon>
        <taxon>Pseudonocardiales</taxon>
        <taxon>Pseudonocardiaceae</taxon>
        <taxon>Amycolatopsis</taxon>
    </lineage>
</organism>
<keyword evidence="1" id="KW-0812">Transmembrane</keyword>
<reference evidence="2" key="1">
    <citation type="submission" date="2019-09" db="EMBL/GenBank/DDBJ databases">
        <authorList>
            <person name="Teo W.F.A."/>
            <person name="Duangmal K."/>
        </authorList>
    </citation>
    <scope>NUCLEOTIDE SEQUENCE [LARGE SCALE GENOMIC DNA]</scope>
    <source>
        <strain evidence="2">K81G1</strain>
    </source>
</reference>
<dbReference type="Pfam" id="PF06197">
    <property type="entry name" value="DUF998"/>
    <property type="match status" value="1"/>
</dbReference>